<feature type="domain" description="Rhodopsin" evidence="8">
    <location>
        <begin position="93"/>
        <end position="332"/>
    </location>
</feature>
<keyword evidence="4 7" id="KW-0472">Membrane</keyword>
<dbReference type="AlphaFoldDB" id="A0AAV9XCN6"/>
<evidence type="ECO:0000259" key="8">
    <source>
        <dbReference type="Pfam" id="PF20684"/>
    </source>
</evidence>
<proteinExistence type="inferred from homology"/>
<accession>A0AAV9XCN6</accession>
<feature type="compositionally biased region" description="Polar residues" evidence="6">
    <location>
        <begin position="448"/>
        <end position="459"/>
    </location>
</feature>
<evidence type="ECO:0000313" key="10">
    <source>
        <dbReference type="Proteomes" id="UP001365542"/>
    </source>
</evidence>
<gene>
    <name evidence="9" type="ORF">TWF694_010345</name>
</gene>
<evidence type="ECO:0000313" key="9">
    <source>
        <dbReference type="EMBL" id="KAK6538777.1"/>
    </source>
</evidence>
<feature type="transmembrane region" description="Helical" evidence="7">
    <location>
        <begin position="161"/>
        <end position="184"/>
    </location>
</feature>
<comment type="subcellular location">
    <subcellularLocation>
        <location evidence="1">Membrane</location>
        <topology evidence="1">Multi-pass membrane protein</topology>
    </subcellularLocation>
</comment>
<keyword evidence="3 7" id="KW-1133">Transmembrane helix</keyword>
<dbReference type="GO" id="GO:0016020">
    <property type="term" value="C:membrane"/>
    <property type="evidence" value="ECO:0007669"/>
    <property type="project" value="UniProtKB-SubCell"/>
</dbReference>
<evidence type="ECO:0000256" key="3">
    <source>
        <dbReference type="ARBA" id="ARBA00022989"/>
    </source>
</evidence>
<dbReference type="PANTHER" id="PTHR33048">
    <property type="entry name" value="PTH11-LIKE INTEGRAL MEMBRANE PROTEIN (AFU_ORTHOLOGUE AFUA_5G11245)"/>
    <property type="match status" value="1"/>
</dbReference>
<feature type="compositionally biased region" description="Pro residues" evidence="6">
    <location>
        <begin position="473"/>
        <end position="486"/>
    </location>
</feature>
<protein>
    <recommendedName>
        <fullName evidence="8">Rhodopsin domain-containing protein</fullName>
    </recommendedName>
</protein>
<evidence type="ECO:0000256" key="7">
    <source>
        <dbReference type="SAM" id="Phobius"/>
    </source>
</evidence>
<dbReference type="Pfam" id="PF20684">
    <property type="entry name" value="Fung_rhodopsin"/>
    <property type="match status" value="1"/>
</dbReference>
<dbReference type="PANTHER" id="PTHR33048:SF19">
    <property type="entry name" value="MEMBRANE PROTEIN PTH11-LIKE, PUTATIVE (AFU_ORTHOLOGUE AFUA_1G14080)-RELATED"/>
    <property type="match status" value="1"/>
</dbReference>
<feature type="transmembrane region" description="Helical" evidence="7">
    <location>
        <begin position="76"/>
        <end position="97"/>
    </location>
</feature>
<evidence type="ECO:0000256" key="5">
    <source>
        <dbReference type="ARBA" id="ARBA00038359"/>
    </source>
</evidence>
<evidence type="ECO:0000256" key="4">
    <source>
        <dbReference type="ARBA" id="ARBA00023136"/>
    </source>
</evidence>
<feature type="region of interest" description="Disordered" evidence="6">
    <location>
        <begin position="448"/>
        <end position="486"/>
    </location>
</feature>
<sequence length="486" mass="53521">MYIPLLDSIKRDAAYAAGAATTATTTAAQAQPSYNASALALSYGFVDYFDDRSFGGTNWDLPTTVNPSKLGSSSQLATATPFIVTIGIAALMLRFFSRTRFNARMSWDDLFAVMAGILLIAEQMIFTKIVFLGRANLNTMLQTTQQFEDERFERITVGLQLFMAFELMYIFSSFFIKYSFLFLYLRISQETKRIKWFLRVAFVVTTIAFIFCILALFLTCTPISDFWNIMNSKPSCQQRTLLVFGTGVSNIVTNIMVLAILVPLLLQASLSKAQIRGVIGLYACGALVLVASGLRFATQIMNVSMLQSMGWSLVEVALALVLLCAPMGAKLLGAPIIPETGPPVSIKRGNFDRRYSTSPFDKNLPFQPPVMMAGVIIDEKPPVHISHLGVSRPPSARLSQEINYGQAMQAGRGQMIAKEIESPMYKKLKLGTRESANGRTVWEIQQRLSATTATETSYGAPSRGRSPVMGGLAPPPPPPMDWPVRN</sequence>
<feature type="transmembrane region" description="Helical" evidence="7">
    <location>
        <begin position="309"/>
        <end position="329"/>
    </location>
</feature>
<feature type="transmembrane region" description="Helical" evidence="7">
    <location>
        <begin position="109"/>
        <end position="131"/>
    </location>
</feature>
<evidence type="ECO:0000256" key="1">
    <source>
        <dbReference type="ARBA" id="ARBA00004141"/>
    </source>
</evidence>
<evidence type="ECO:0000256" key="2">
    <source>
        <dbReference type="ARBA" id="ARBA00022692"/>
    </source>
</evidence>
<keyword evidence="10" id="KW-1185">Reference proteome</keyword>
<reference evidence="9 10" key="1">
    <citation type="submission" date="2019-10" db="EMBL/GenBank/DDBJ databases">
        <authorList>
            <person name="Palmer J.M."/>
        </authorList>
    </citation>
    <scope>NUCLEOTIDE SEQUENCE [LARGE SCALE GENOMIC DNA]</scope>
    <source>
        <strain evidence="9 10">TWF694</strain>
    </source>
</reference>
<name>A0AAV9XCN6_9PEZI</name>
<dbReference type="InterPro" id="IPR052337">
    <property type="entry name" value="SAT4-like"/>
</dbReference>
<feature type="transmembrane region" description="Helical" evidence="7">
    <location>
        <begin position="239"/>
        <end position="266"/>
    </location>
</feature>
<organism evidence="9 10">
    <name type="scientific">Orbilia ellipsospora</name>
    <dbReference type="NCBI Taxonomy" id="2528407"/>
    <lineage>
        <taxon>Eukaryota</taxon>
        <taxon>Fungi</taxon>
        <taxon>Dikarya</taxon>
        <taxon>Ascomycota</taxon>
        <taxon>Pezizomycotina</taxon>
        <taxon>Orbiliomycetes</taxon>
        <taxon>Orbiliales</taxon>
        <taxon>Orbiliaceae</taxon>
        <taxon>Orbilia</taxon>
    </lineage>
</organism>
<dbReference type="InterPro" id="IPR049326">
    <property type="entry name" value="Rhodopsin_dom_fungi"/>
</dbReference>
<keyword evidence="2 7" id="KW-0812">Transmembrane</keyword>
<dbReference type="Proteomes" id="UP001365542">
    <property type="component" value="Unassembled WGS sequence"/>
</dbReference>
<comment type="similarity">
    <text evidence="5">Belongs to the SAT4 family.</text>
</comment>
<feature type="transmembrane region" description="Helical" evidence="7">
    <location>
        <begin position="196"/>
        <end position="219"/>
    </location>
</feature>
<feature type="transmembrane region" description="Helical" evidence="7">
    <location>
        <begin position="278"/>
        <end position="297"/>
    </location>
</feature>
<evidence type="ECO:0000256" key="6">
    <source>
        <dbReference type="SAM" id="MobiDB-lite"/>
    </source>
</evidence>
<comment type="caution">
    <text evidence="9">The sequence shown here is derived from an EMBL/GenBank/DDBJ whole genome shotgun (WGS) entry which is preliminary data.</text>
</comment>
<dbReference type="EMBL" id="JAVHJO010000007">
    <property type="protein sequence ID" value="KAK6538777.1"/>
    <property type="molecule type" value="Genomic_DNA"/>
</dbReference>